<dbReference type="EMBL" id="CP097463">
    <property type="protein sequence ID" value="WAX56825.1"/>
    <property type="molecule type" value="Genomic_DNA"/>
</dbReference>
<accession>A0ABY7JXV0</accession>
<name>A0ABY7JXV0_9ACTN</name>
<evidence type="ECO:0000313" key="4">
    <source>
        <dbReference type="Proteomes" id="UP001164693"/>
    </source>
</evidence>
<evidence type="ECO:0000256" key="1">
    <source>
        <dbReference type="SAM" id="MobiDB-lite"/>
    </source>
</evidence>
<feature type="transmembrane region" description="Helical" evidence="2">
    <location>
        <begin position="86"/>
        <end position="108"/>
    </location>
</feature>
<keyword evidence="2" id="KW-1133">Transmembrane helix</keyword>
<gene>
    <name evidence="3" type="ORF">M6B22_20205</name>
</gene>
<feature type="transmembrane region" description="Helical" evidence="2">
    <location>
        <begin position="63"/>
        <end position="80"/>
    </location>
</feature>
<organism evidence="3 4">
    <name type="scientific">Jatrophihabitans cynanchi</name>
    <dbReference type="NCBI Taxonomy" id="2944128"/>
    <lineage>
        <taxon>Bacteria</taxon>
        <taxon>Bacillati</taxon>
        <taxon>Actinomycetota</taxon>
        <taxon>Actinomycetes</taxon>
        <taxon>Jatrophihabitantales</taxon>
        <taxon>Jatrophihabitantaceae</taxon>
        <taxon>Jatrophihabitans</taxon>
    </lineage>
</organism>
<keyword evidence="2" id="KW-0472">Membrane</keyword>
<reference evidence="3" key="1">
    <citation type="submission" date="2022-05" db="EMBL/GenBank/DDBJ databases">
        <title>Jatrophihabitans sp. SB3-54 whole genome sequence.</title>
        <authorList>
            <person name="Suh M.K."/>
            <person name="Eom M.K."/>
            <person name="Kim J.S."/>
            <person name="Kim H.S."/>
            <person name="Do H.E."/>
            <person name="Shin Y.K."/>
            <person name="Lee J.-S."/>
        </authorList>
    </citation>
    <scope>NUCLEOTIDE SEQUENCE</scope>
    <source>
        <strain evidence="3">SB3-54</strain>
    </source>
</reference>
<proteinExistence type="predicted"/>
<feature type="region of interest" description="Disordered" evidence="1">
    <location>
        <begin position="1"/>
        <end position="30"/>
    </location>
</feature>
<evidence type="ECO:0000256" key="2">
    <source>
        <dbReference type="SAM" id="Phobius"/>
    </source>
</evidence>
<dbReference type="Proteomes" id="UP001164693">
    <property type="component" value="Chromosome"/>
</dbReference>
<dbReference type="RefSeq" id="WP_269443360.1">
    <property type="nucleotide sequence ID" value="NZ_CP097463.1"/>
</dbReference>
<protein>
    <submittedName>
        <fullName evidence="3">Uncharacterized protein</fullName>
    </submittedName>
</protein>
<sequence>MDDALPDEPAPRPISLQKPAEQAGPRAQQPVDVGEFRQGSELSQWALARYLVGRAIGESMGRALMVLGLLVLAVAGLLWWAGSGFWAVLVAIVALGVLAIRALLLAVLRRLTGAGRYGPFEARMRALVAETRGDVLRELRRAGLPGRTWTLPVLGLRLARPSRRADTLARLRRFEVDRAVPAARLDELHLLLRGALGRSAR</sequence>
<keyword evidence="2" id="KW-0812">Transmembrane</keyword>
<keyword evidence="4" id="KW-1185">Reference proteome</keyword>
<evidence type="ECO:0000313" key="3">
    <source>
        <dbReference type="EMBL" id="WAX56825.1"/>
    </source>
</evidence>